<dbReference type="EMBL" id="JAUTXT010000001">
    <property type="protein sequence ID" value="KAK3679703.1"/>
    <property type="molecule type" value="Genomic_DNA"/>
</dbReference>
<feature type="transmembrane region" description="Helical" evidence="1">
    <location>
        <begin position="215"/>
        <end position="235"/>
    </location>
</feature>
<dbReference type="PANTHER" id="PTHR35043:SF7">
    <property type="entry name" value="TRANSCRIPTION FACTOR DOMAIN-CONTAINING PROTEIN"/>
    <property type="match status" value="1"/>
</dbReference>
<feature type="transmembrane region" description="Helical" evidence="1">
    <location>
        <begin position="186"/>
        <end position="209"/>
    </location>
</feature>
<evidence type="ECO:0000313" key="3">
    <source>
        <dbReference type="Proteomes" id="UP001274830"/>
    </source>
</evidence>
<dbReference type="AlphaFoldDB" id="A0AAE0WXD4"/>
<comment type="caution">
    <text evidence="2">The sequence shown here is derived from an EMBL/GenBank/DDBJ whole genome shotgun (WGS) entry which is preliminary data.</text>
</comment>
<keyword evidence="1" id="KW-1133">Transmembrane helix</keyword>
<protein>
    <submittedName>
        <fullName evidence="2">Uncharacterized protein</fullName>
    </submittedName>
</protein>
<accession>A0AAE0WXD4</accession>
<dbReference type="PANTHER" id="PTHR35043">
    <property type="entry name" value="TRANSCRIPTION FACTOR DOMAIN-CONTAINING PROTEIN"/>
    <property type="match status" value="1"/>
</dbReference>
<name>A0AAE0WXD4_9PEZI</name>
<evidence type="ECO:0000256" key="1">
    <source>
        <dbReference type="SAM" id="Phobius"/>
    </source>
</evidence>
<dbReference type="Proteomes" id="UP001274830">
    <property type="component" value="Unassembled WGS sequence"/>
</dbReference>
<keyword evidence="3" id="KW-1185">Reference proteome</keyword>
<reference evidence="2" key="1">
    <citation type="submission" date="2023-07" db="EMBL/GenBank/DDBJ databases">
        <title>Black Yeasts Isolated from many extreme environments.</title>
        <authorList>
            <person name="Coleine C."/>
            <person name="Stajich J.E."/>
            <person name="Selbmann L."/>
        </authorList>
    </citation>
    <scope>NUCLEOTIDE SEQUENCE</scope>
    <source>
        <strain evidence="2">CCFEE 5485</strain>
    </source>
</reference>
<proteinExistence type="predicted"/>
<organism evidence="2 3">
    <name type="scientific">Recurvomyces mirabilis</name>
    <dbReference type="NCBI Taxonomy" id="574656"/>
    <lineage>
        <taxon>Eukaryota</taxon>
        <taxon>Fungi</taxon>
        <taxon>Dikarya</taxon>
        <taxon>Ascomycota</taxon>
        <taxon>Pezizomycotina</taxon>
        <taxon>Dothideomycetes</taxon>
        <taxon>Dothideomycetidae</taxon>
        <taxon>Mycosphaerellales</taxon>
        <taxon>Teratosphaeriaceae</taxon>
        <taxon>Recurvomyces</taxon>
    </lineage>
</organism>
<evidence type="ECO:0000313" key="2">
    <source>
        <dbReference type="EMBL" id="KAK3679703.1"/>
    </source>
</evidence>
<gene>
    <name evidence="2" type="ORF">LTR78_000079</name>
</gene>
<keyword evidence="1" id="KW-0472">Membrane</keyword>
<sequence length="268" mass="29392">MVGFALLYHDEMGDEQNLIALCESGEVDPKALISADDLNDKSKSDVVGKSLAAFQIGYFLVVVLERVAAGLTISQLELGVCGFVVCSIAIYAAWFHKPKSVQTVMVLKRYDDRIPGEVMKVIEDTSHAPDDWSGTRVSPGTRIRNHADHIDSAAGSIHPLSLAAIALRGVHLAGWRFSFPSVIDQWIWRGTSITSTAAVPLALTASYFFHRGKYPTLHVISDVIILVFGIMYVLSRLALMVEMFRGLFYLPPDAFKATSWATSIPHIG</sequence>
<feature type="transmembrane region" description="Helical" evidence="1">
    <location>
        <begin position="76"/>
        <end position="95"/>
    </location>
</feature>
<keyword evidence="1" id="KW-0812">Transmembrane</keyword>